<evidence type="ECO:0000313" key="5">
    <source>
        <dbReference type="EMBL" id="ONH65018.1"/>
    </source>
</evidence>
<dbReference type="GO" id="GO:0008270">
    <property type="term" value="F:zinc ion binding"/>
    <property type="evidence" value="ECO:0007669"/>
    <property type="project" value="TreeGrafter"/>
</dbReference>
<dbReference type="GO" id="GO:0006892">
    <property type="term" value="P:post-Golgi vesicle-mediated transport"/>
    <property type="evidence" value="ECO:0007669"/>
    <property type="project" value="TreeGrafter"/>
</dbReference>
<accession>A0A1V2KZE5</accession>
<dbReference type="VEuPathDB" id="FungiDB:BON22_5138"/>
<dbReference type="Gene3D" id="2.170.150.10">
    <property type="entry name" value="Metal Binding Protein, Guanine Nucleotide Exchange Factor, Chain A"/>
    <property type="match status" value="1"/>
</dbReference>
<name>A0A1V2KZE5_CYBFA</name>
<dbReference type="PROSITE" id="PS51796">
    <property type="entry name" value="MSS4"/>
    <property type="match status" value="1"/>
</dbReference>
<dbReference type="OMA" id="GPIGMVC"/>
<evidence type="ECO:0000313" key="6">
    <source>
        <dbReference type="Proteomes" id="UP000189513"/>
    </source>
</evidence>
<dbReference type="InterPro" id="IPR007515">
    <property type="entry name" value="Mss4"/>
</dbReference>
<gene>
    <name evidence="5" type="ORF">BON22_5138</name>
</gene>
<organism evidence="5 6">
    <name type="scientific">Cyberlindnera fabianii</name>
    <name type="common">Yeast</name>
    <name type="synonym">Hansenula fabianii</name>
    <dbReference type="NCBI Taxonomy" id="36022"/>
    <lineage>
        <taxon>Eukaryota</taxon>
        <taxon>Fungi</taxon>
        <taxon>Dikarya</taxon>
        <taxon>Ascomycota</taxon>
        <taxon>Saccharomycotina</taxon>
        <taxon>Saccharomycetes</taxon>
        <taxon>Phaffomycetales</taxon>
        <taxon>Phaffomycetaceae</taxon>
        <taxon>Cyberlindnera</taxon>
    </lineage>
</organism>
<dbReference type="EMBL" id="MPUK01000014">
    <property type="protein sequence ID" value="ONH65018.1"/>
    <property type="molecule type" value="Genomic_DNA"/>
</dbReference>
<dbReference type="GO" id="GO:0005085">
    <property type="term" value="F:guanyl-nucleotide exchange factor activity"/>
    <property type="evidence" value="ECO:0007669"/>
    <property type="project" value="UniProtKB-KW"/>
</dbReference>
<evidence type="ECO:0000256" key="3">
    <source>
        <dbReference type="ARBA" id="ARBA00022927"/>
    </source>
</evidence>
<dbReference type="Pfam" id="PF04421">
    <property type="entry name" value="Mss4"/>
    <property type="match status" value="1"/>
</dbReference>
<dbReference type="STRING" id="36022.A0A1V2KZE5"/>
<keyword evidence="6" id="KW-1185">Reference proteome</keyword>
<reference evidence="6" key="1">
    <citation type="journal article" date="2017" name="Genome Announc.">
        <title>Genome sequences of Cyberlindnera fabianii 65, Pichia kudriavzevii 129, and Saccharomyces cerevisiae 131 isolated from fermented masau fruits in Zimbabwe.</title>
        <authorList>
            <person name="van Rijswijck I.M.H."/>
            <person name="Derks M.F.L."/>
            <person name="Abee T."/>
            <person name="de Ridder D."/>
            <person name="Smid E.J."/>
        </authorList>
    </citation>
    <scope>NUCLEOTIDE SEQUENCE [LARGE SCALE GENOMIC DNA]</scope>
    <source>
        <strain evidence="6">65</strain>
    </source>
</reference>
<dbReference type="GO" id="GO:0007264">
    <property type="term" value="P:small GTPase-mediated signal transduction"/>
    <property type="evidence" value="ECO:0007669"/>
    <property type="project" value="InterPro"/>
</dbReference>
<protein>
    <submittedName>
        <fullName evidence="5">Protein DSS4</fullName>
    </submittedName>
</protein>
<evidence type="ECO:0000256" key="4">
    <source>
        <dbReference type="SAM" id="MobiDB-lite"/>
    </source>
</evidence>
<sequence>MMSEYQRLIFSTRSDSKPLGTGSKERAEQGKDNTSMSVTTTGVPYHEHMGDLEGTVLRCPYSKCNARVIKIKDNKTYTVKTGIEYLKVNENEDPKLNGVFIKVDDVWDFDNIGVSKKFEPSEENEKKLERLVICSECERGPLGFATFDGQETEDHQKLKYYLHLNSLLFQIQ</sequence>
<comment type="caution">
    <text evidence="5">The sequence shown here is derived from an EMBL/GenBank/DDBJ whole genome shotgun (WGS) entry which is preliminary data.</text>
</comment>
<dbReference type="InterPro" id="IPR011057">
    <property type="entry name" value="Mss4-like_sf"/>
</dbReference>
<dbReference type="PANTHER" id="PTHR13276">
    <property type="entry name" value="GUANINE NUCLEOTIDE EXCHANGE FACTOR MSS4"/>
    <property type="match status" value="1"/>
</dbReference>
<dbReference type="InterPro" id="IPR011323">
    <property type="entry name" value="Mss4/transl-control_tumour"/>
</dbReference>
<feature type="region of interest" description="Disordered" evidence="4">
    <location>
        <begin position="14"/>
        <end position="38"/>
    </location>
</feature>
<keyword evidence="3" id="KW-0653">Protein transport</keyword>
<dbReference type="SUPFAM" id="SSF51316">
    <property type="entry name" value="Mss4-like"/>
    <property type="match status" value="1"/>
</dbReference>
<keyword evidence="2" id="KW-0344">Guanine-nucleotide releasing factor</keyword>
<dbReference type="GO" id="GO:0015031">
    <property type="term" value="P:protein transport"/>
    <property type="evidence" value="ECO:0007669"/>
    <property type="project" value="UniProtKB-KW"/>
</dbReference>
<evidence type="ECO:0000256" key="1">
    <source>
        <dbReference type="ARBA" id="ARBA00022448"/>
    </source>
</evidence>
<dbReference type="Proteomes" id="UP000189513">
    <property type="component" value="Unassembled WGS sequence"/>
</dbReference>
<dbReference type="GO" id="GO:0016020">
    <property type="term" value="C:membrane"/>
    <property type="evidence" value="ECO:0007669"/>
    <property type="project" value="TreeGrafter"/>
</dbReference>
<evidence type="ECO:0000256" key="2">
    <source>
        <dbReference type="ARBA" id="ARBA00022658"/>
    </source>
</evidence>
<proteinExistence type="predicted"/>
<dbReference type="PANTHER" id="PTHR13276:SF0">
    <property type="entry name" value="GUANINE NUCLEOTIDE EXCHANGE FACTOR MSS4"/>
    <property type="match status" value="1"/>
</dbReference>
<dbReference type="GO" id="GO:0005829">
    <property type="term" value="C:cytosol"/>
    <property type="evidence" value="ECO:0007669"/>
    <property type="project" value="TreeGrafter"/>
</dbReference>
<keyword evidence="1" id="KW-0813">Transport</keyword>
<dbReference type="AlphaFoldDB" id="A0A1V2KZE5"/>